<evidence type="ECO:0000313" key="3">
    <source>
        <dbReference type="EMBL" id="MDZ5471303.1"/>
    </source>
</evidence>
<accession>A0ABU5IVW2</accession>
<comment type="caution">
    <text evidence="3">The sequence shown here is derived from an EMBL/GenBank/DDBJ whole genome shotgun (WGS) entry which is preliminary data.</text>
</comment>
<dbReference type="CDD" id="cd07041">
    <property type="entry name" value="STAS_RsbR_RsbS_like"/>
    <property type="match status" value="1"/>
</dbReference>
<keyword evidence="4" id="KW-1185">Reference proteome</keyword>
<dbReference type="PANTHER" id="PTHR33745:SF3">
    <property type="entry name" value="RSBT CO-ANTAGONIST PROTEIN RSBRC"/>
    <property type="match status" value="1"/>
</dbReference>
<dbReference type="PANTHER" id="PTHR33745">
    <property type="entry name" value="RSBT ANTAGONIST PROTEIN RSBS-RELATED"/>
    <property type="match status" value="1"/>
</dbReference>
<dbReference type="InterPro" id="IPR051932">
    <property type="entry name" value="Bact_StressResp_Reg"/>
</dbReference>
<evidence type="ECO:0000313" key="4">
    <source>
        <dbReference type="Proteomes" id="UP001290455"/>
    </source>
</evidence>
<protein>
    <submittedName>
        <fullName evidence="3">STAS domain-containing protein</fullName>
    </submittedName>
</protein>
<dbReference type="PROSITE" id="PS50801">
    <property type="entry name" value="STAS"/>
    <property type="match status" value="1"/>
</dbReference>
<dbReference type="InterPro" id="IPR036513">
    <property type="entry name" value="STAS_dom_sf"/>
</dbReference>
<dbReference type="SUPFAM" id="SSF52091">
    <property type="entry name" value="SpoIIaa-like"/>
    <property type="match status" value="1"/>
</dbReference>
<dbReference type="Proteomes" id="UP001290455">
    <property type="component" value="Unassembled WGS sequence"/>
</dbReference>
<name>A0ABU5IVW2_9BACI</name>
<keyword evidence="1" id="KW-0597">Phosphoprotein</keyword>
<sequence length="279" mass="32487">MHRNEELYQFLLDKSWELTENWYQQLDKSEPNGVYSSKDPTVIWNVKQQNNEFHKQFFQVFKMEEEKFFTAFGKWIELVSKDEEHLNTPVQLILREFFRTQEQYLDLISEFYKLNSKNYTQCDMEISFRIVTKTFSKVIVWFTKEYNDFSEERLQSQQALIMELSSPVILLNQNVALLPLVGDIDSTRAKIMLENTLIQCSNLGVSHLLLDLSGVVMIDTMVAHQLFKLIEALNLIGVQTTLSGLRPEIAQTAVQLGIRFDHVKIQSTLSTAISSMNLV</sequence>
<proteinExistence type="predicted"/>
<organism evidence="3 4">
    <name type="scientific">Robertmurraya mangrovi</name>
    <dbReference type="NCBI Taxonomy" id="3098077"/>
    <lineage>
        <taxon>Bacteria</taxon>
        <taxon>Bacillati</taxon>
        <taxon>Bacillota</taxon>
        <taxon>Bacilli</taxon>
        <taxon>Bacillales</taxon>
        <taxon>Bacillaceae</taxon>
        <taxon>Robertmurraya</taxon>
    </lineage>
</organism>
<feature type="domain" description="STAS" evidence="2">
    <location>
        <begin position="165"/>
        <end position="276"/>
    </location>
</feature>
<dbReference type="InterPro" id="IPR002645">
    <property type="entry name" value="STAS_dom"/>
</dbReference>
<dbReference type="Gene3D" id="3.30.750.24">
    <property type="entry name" value="STAS domain"/>
    <property type="match status" value="1"/>
</dbReference>
<dbReference type="Pfam" id="PF01740">
    <property type="entry name" value="STAS"/>
    <property type="match status" value="1"/>
</dbReference>
<dbReference type="RefSeq" id="WP_322445602.1">
    <property type="nucleotide sequence ID" value="NZ_JAXOFX010000003.1"/>
</dbReference>
<evidence type="ECO:0000259" key="2">
    <source>
        <dbReference type="PROSITE" id="PS50801"/>
    </source>
</evidence>
<evidence type="ECO:0000256" key="1">
    <source>
        <dbReference type="ARBA" id="ARBA00022553"/>
    </source>
</evidence>
<gene>
    <name evidence="3" type="ORF">SM124_06040</name>
</gene>
<dbReference type="EMBL" id="JAXOFX010000003">
    <property type="protein sequence ID" value="MDZ5471303.1"/>
    <property type="molecule type" value="Genomic_DNA"/>
</dbReference>
<reference evidence="3 4" key="1">
    <citation type="submission" date="2023-11" db="EMBL/GenBank/DDBJ databases">
        <title>Bacillus jintuensis, isolated from a mudflat on the Beibu Gulf coast.</title>
        <authorList>
            <person name="Li M."/>
        </authorList>
    </citation>
    <scope>NUCLEOTIDE SEQUENCE [LARGE SCALE GENOMIC DNA]</scope>
    <source>
        <strain evidence="3 4">31A1R</strain>
    </source>
</reference>